<accession>A0AAN4W3K5</accession>
<sequence length="54" mass="6087">MKKIILFLGFVTCALLLYDIGTEKGVEEFRNECVQPALISQKMSTTSDTTFQVK</sequence>
<dbReference type="Proteomes" id="UP001310022">
    <property type="component" value="Unassembled WGS sequence"/>
</dbReference>
<organism evidence="1 2">
    <name type="scientific">Persicobacter diffluens</name>
    <dbReference type="NCBI Taxonomy" id="981"/>
    <lineage>
        <taxon>Bacteria</taxon>
        <taxon>Pseudomonadati</taxon>
        <taxon>Bacteroidota</taxon>
        <taxon>Cytophagia</taxon>
        <taxon>Cytophagales</taxon>
        <taxon>Persicobacteraceae</taxon>
        <taxon>Persicobacter</taxon>
    </lineage>
</organism>
<evidence type="ECO:0000313" key="2">
    <source>
        <dbReference type="Proteomes" id="UP001310022"/>
    </source>
</evidence>
<proteinExistence type="predicted"/>
<protein>
    <submittedName>
        <fullName evidence="1">Uncharacterized protein</fullName>
    </submittedName>
</protein>
<name>A0AAN4W3K5_9BACT</name>
<dbReference type="AlphaFoldDB" id="A0AAN4W3K5"/>
<keyword evidence="2" id="KW-1185">Reference proteome</keyword>
<reference evidence="1 2" key="1">
    <citation type="submission" date="2021-12" db="EMBL/GenBank/DDBJ databases">
        <title>Genome sequencing of bacteria with rrn-lacking chromosome and rrn-plasmid.</title>
        <authorList>
            <person name="Anda M."/>
            <person name="Iwasaki W."/>
        </authorList>
    </citation>
    <scope>NUCLEOTIDE SEQUENCE [LARGE SCALE GENOMIC DNA]</scope>
    <source>
        <strain evidence="1 2">NBRC 15940</strain>
    </source>
</reference>
<comment type="caution">
    <text evidence="1">The sequence shown here is derived from an EMBL/GenBank/DDBJ whole genome shotgun (WGS) entry which is preliminary data.</text>
</comment>
<evidence type="ECO:0000313" key="1">
    <source>
        <dbReference type="EMBL" id="GJM63647.1"/>
    </source>
</evidence>
<gene>
    <name evidence="1" type="ORF">PEDI_41990</name>
</gene>
<dbReference type="EMBL" id="BQKE01000003">
    <property type="protein sequence ID" value="GJM63647.1"/>
    <property type="molecule type" value="Genomic_DNA"/>
</dbReference>